<proteinExistence type="predicted"/>
<gene>
    <name evidence="2" type="ORF">ERX29_10340</name>
</gene>
<evidence type="ECO:0000313" key="3">
    <source>
        <dbReference type="Proteomes" id="UP000294802"/>
    </source>
</evidence>
<comment type="caution">
    <text evidence="2">The sequence shown here is derived from an EMBL/GenBank/DDBJ whole genome shotgun (WGS) entry which is preliminary data.</text>
</comment>
<reference evidence="2 3" key="1">
    <citation type="submission" date="2019-01" db="EMBL/GenBank/DDBJ databases">
        <title>Draft genome sequences of the type strains of six Macrococcus species.</title>
        <authorList>
            <person name="Mazhar S."/>
            <person name="Altermann E."/>
            <person name="Hill C."/>
            <person name="Mcauliffe O."/>
        </authorList>
    </citation>
    <scope>NUCLEOTIDE SEQUENCE [LARGE SCALE GENOMIC DNA]</scope>
    <source>
        <strain evidence="2 3">CCM4815</strain>
    </source>
</reference>
<keyword evidence="3" id="KW-1185">Reference proteome</keyword>
<dbReference type="InterPro" id="IPR037883">
    <property type="entry name" value="Knr4/Smi1-like_sf"/>
</dbReference>
<dbReference type="InterPro" id="IPR018958">
    <property type="entry name" value="Knr4/Smi1-like_dom"/>
</dbReference>
<evidence type="ECO:0000313" key="2">
    <source>
        <dbReference type="EMBL" id="TDM05243.1"/>
    </source>
</evidence>
<evidence type="ECO:0000259" key="1">
    <source>
        <dbReference type="SMART" id="SM00860"/>
    </source>
</evidence>
<organism evidence="2 3">
    <name type="scientific">Macrococcus lamae</name>
    <dbReference type="NCBI Taxonomy" id="198484"/>
    <lineage>
        <taxon>Bacteria</taxon>
        <taxon>Bacillati</taxon>
        <taxon>Bacillota</taxon>
        <taxon>Bacilli</taxon>
        <taxon>Bacillales</taxon>
        <taxon>Staphylococcaceae</taxon>
        <taxon>Macrococcus</taxon>
    </lineage>
</organism>
<dbReference type="InterPro" id="IPR051873">
    <property type="entry name" value="KNR4/SMI1_regulator"/>
</dbReference>
<dbReference type="PANTHER" id="PTHR47432:SF1">
    <property type="entry name" value="CELL WALL ASSEMBLY REGULATOR SMI1"/>
    <property type="match status" value="1"/>
</dbReference>
<dbReference type="SUPFAM" id="SSF160631">
    <property type="entry name" value="SMI1/KNR4-like"/>
    <property type="match status" value="1"/>
</dbReference>
<protein>
    <recommendedName>
        <fullName evidence="1">Knr4/Smi1-like domain-containing protein</fullName>
    </recommendedName>
</protein>
<dbReference type="RefSeq" id="WP_133444596.1">
    <property type="nucleotide sequence ID" value="NZ_SCWB01000022.1"/>
</dbReference>
<name>A0A4R6BSA9_9STAP</name>
<dbReference type="Pfam" id="PF09346">
    <property type="entry name" value="SMI1_KNR4"/>
    <property type="match status" value="1"/>
</dbReference>
<dbReference type="Gene3D" id="3.40.1580.10">
    <property type="entry name" value="SMI1/KNR4-like"/>
    <property type="match status" value="1"/>
</dbReference>
<dbReference type="EMBL" id="SCWB01000022">
    <property type="protein sequence ID" value="TDM05243.1"/>
    <property type="molecule type" value="Genomic_DNA"/>
</dbReference>
<sequence>MTIESLLDNDKVPFREFVNPGATDEDLDELADVFGAPIDEQFIKLYKAADGESFESPGLFFGLEWMPLQDVISEVEFNQEEEEEISVDVQPPGAIKEEYYYAHWLPFATDGSGNFLAIDMDPGETGKKGQVISYGSDLDTFYVVADSLNDFLGFIQKTIDSGNFNQEEDNRFNYGDDQVIFIDQLEDMDLPLKG</sequence>
<dbReference type="SMART" id="SM00860">
    <property type="entry name" value="SMI1_KNR4"/>
    <property type="match status" value="1"/>
</dbReference>
<accession>A0A4R6BSA9</accession>
<feature type="domain" description="Knr4/Smi1-like" evidence="1">
    <location>
        <begin position="21"/>
        <end position="157"/>
    </location>
</feature>
<dbReference type="OrthoDB" id="6989522at2"/>
<dbReference type="PANTHER" id="PTHR47432">
    <property type="entry name" value="CELL WALL ASSEMBLY REGULATOR SMI1"/>
    <property type="match status" value="1"/>
</dbReference>
<dbReference type="Proteomes" id="UP000294802">
    <property type="component" value="Unassembled WGS sequence"/>
</dbReference>
<dbReference type="AlphaFoldDB" id="A0A4R6BSA9"/>
<dbReference type="GO" id="GO:0043332">
    <property type="term" value="C:mating projection tip"/>
    <property type="evidence" value="ECO:0007669"/>
    <property type="project" value="TreeGrafter"/>
</dbReference>